<feature type="non-terminal residue" evidence="4">
    <location>
        <position position="1"/>
    </location>
</feature>
<keyword evidence="1" id="KW-0436">Ligase</keyword>
<gene>
    <name evidence="4" type="ORF">METZ01_LOCUS465075</name>
</gene>
<dbReference type="GO" id="GO:0005524">
    <property type="term" value="F:ATP binding"/>
    <property type="evidence" value="ECO:0007669"/>
    <property type="project" value="UniProtKB-KW"/>
</dbReference>
<accession>A0A383AX97</accession>
<evidence type="ECO:0000313" key="4">
    <source>
        <dbReference type="EMBL" id="SVE12221.1"/>
    </source>
</evidence>
<organism evidence="4">
    <name type="scientific">marine metagenome</name>
    <dbReference type="NCBI Taxonomy" id="408172"/>
    <lineage>
        <taxon>unclassified sequences</taxon>
        <taxon>metagenomes</taxon>
        <taxon>ecological metagenomes</taxon>
    </lineage>
</organism>
<protein>
    <recommendedName>
        <fullName evidence="5">Glutamate--cysteine ligase</fullName>
    </recommendedName>
</protein>
<dbReference type="GO" id="GO:0042398">
    <property type="term" value="P:modified amino acid biosynthetic process"/>
    <property type="evidence" value="ECO:0007669"/>
    <property type="project" value="InterPro"/>
</dbReference>
<evidence type="ECO:0000256" key="2">
    <source>
        <dbReference type="ARBA" id="ARBA00022741"/>
    </source>
</evidence>
<reference evidence="4" key="1">
    <citation type="submission" date="2018-05" db="EMBL/GenBank/DDBJ databases">
        <authorList>
            <person name="Lanie J.A."/>
            <person name="Ng W.-L."/>
            <person name="Kazmierczak K.M."/>
            <person name="Andrzejewski T.M."/>
            <person name="Davidsen T.M."/>
            <person name="Wayne K.J."/>
            <person name="Tettelin H."/>
            <person name="Glass J.I."/>
            <person name="Rusch D."/>
            <person name="Podicherti R."/>
            <person name="Tsui H.-C.T."/>
            <person name="Winkler M.E."/>
        </authorList>
    </citation>
    <scope>NUCLEOTIDE SEQUENCE</scope>
</reference>
<evidence type="ECO:0000256" key="3">
    <source>
        <dbReference type="ARBA" id="ARBA00022840"/>
    </source>
</evidence>
<sequence length="249" mass="28926">EEYMLCHPETGDLINRADEIMESISQELKHRYSYELILSEIEVNTSVCNTVTEAIEEITYLRNNTKILGETLGYRIGISGTHPTAICKEQEFVNNESYRWVAKQLNYYARRNVTFATHVHIAVQDEDCAIHVANSLRQWIAPLLAISTNSPFFEGELTGIRSSRTFQFGVFPRTNIPVRFNDFDEYETLVNKYLETDTIKKPRQIWWKIRPHFDFGTIEFRICDTQRSLANVKMLVALAQALVYQSIED</sequence>
<evidence type="ECO:0008006" key="5">
    <source>
        <dbReference type="Google" id="ProtNLM"/>
    </source>
</evidence>
<dbReference type="NCBIfam" id="TIGR02050">
    <property type="entry name" value="gshA_cyan_rel"/>
    <property type="match status" value="1"/>
</dbReference>
<dbReference type="EMBL" id="UINC01195591">
    <property type="protein sequence ID" value="SVE12221.1"/>
    <property type="molecule type" value="Genomic_DNA"/>
</dbReference>
<dbReference type="PANTHER" id="PTHR36510">
    <property type="entry name" value="GLUTAMATE--CYSTEINE LIGASE 2-RELATED"/>
    <property type="match status" value="1"/>
</dbReference>
<dbReference type="InterPro" id="IPR050141">
    <property type="entry name" value="GCL_type2/YbdK_subfam"/>
</dbReference>
<name>A0A383AX97_9ZZZZ</name>
<dbReference type="AlphaFoldDB" id="A0A383AX97"/>
<dbReference type="HAMAP" id="MF_01609">
    <property type="entry name" value="Glu_cys_ligase_2"/>
    <property type="match status" value="1"/>
</dbReference>
<dbReference type="SUPFAM" id="SSF55931">
    <property type="entry name" value="Glutamine synthetase/guanido kinase"/>
    <property type="match status" value="1"/>
</dbReference>
<dbReference type="InterPro" id="IPR011793">
    <property type="entry name" value="YbdK"/>
</dbReference>
<feature type="non-terminal residue" evidence="4">
    <location>
        <position position="249"/>
    </location>
</feature>
<dbReference type="Gene3D" id="3.30.590.20">
    <property type="match status" value="1"/>
</dbReference>
<dbReference type="InterPro" id="IPR006336">
    <property type="entry name" value="GCS2"/>
</dbReference>
<dbReference type="PANTHER" id="PTHR36510:SF1">
    <property type="entry name" value="GLUTAMATE--CYSTEINE LIGASE 2-RELATED"/>
    <property type="match status" value="1"/>
</dbReference>
<dbReference type="GO" id="GO:0004357">
    <property type="term" value="F:glutamate-cysteine ligase activity"/>
    <property type="evidence" value="ECO:0007669"/>
    <property type="project" value="InterPro"/>
</dbReference>
<keyword evidence="2" id="KW-0547">Nucleotide-binding</keyword>
<evidence type="ECO:0000256" key="1">
    <source>
        <dbReference type="ARBA" id="ARBA00022598"/>
    </source>
</evidence>
<keyword evidence="3" id="KW-0067">ATP-binding</keyword>
<dbReference type="Pfam" id="PF04107">
    <property type="entry name" value="GCS2"/>
    <property type="match status" value="1"/>
</dbReference>
<dbReference type="InterPro" id="IPR014746">
    <property type="entry name" value="Gln_synth/guanido_kin_cat_dom"/>
</dbReference>
<proteinExistence type="inferred from homology"/>